<accession>A0A6A6HM24</accession>
<dbReference type="Proteomes" id="UP000800092">
    <property type="component" value="Unassembled WGS sequence"/>
</dbReference>
<dbReference type="PANTHER" id="PTHR12131">
    <property type="entry name" value="ATP-DEPENDENT RNA AND DNA HELICASE"/>
    <property type="match status" value="1"/>
</dbReference>
<dbReference type="Gene3D" id="1.20.58.1080">
    <property type="match status" value="1"/>
</dbReference>
<evidence type="ECO:0000256" key="6">
    <source>
        <dbReference type="ARBA" id="ARBA00022801"/>
    </source>
</evidence>
<dbReference type="InterPro" id="IPR027417">
    <property type="entry name" value="P-loop_NTPase"/>
</dbReference>
<comment type="cofactor">
    <cofactor evidence="1">
        <name>Mn(2+)</name>
        <dbReference type="ChEBI" id="CHEBI:29035"/>
    </cofactor>
</comment>
<evidence type="ECO:0000313" key="14">
    <source>
        <dbReference type="EMBL" id="KAF2238912.1"/>
    </source>
</evidence>
<comment type="catalytic activity">
    <reaction evidence="11">
        <text>ATP + H2O = ADP + phosphate + H(+)</text>
        <dbReference type="Rhea" id="RHEA:13065"/>
        <dbReference type="ChEBI" id="CHEBI:15377"/>
        <dbReference type="ChEBI" id="CHEBI:15378"/>
        <dbReference type="ChEBI" id="CHEBI:30616"/>
        <dbReference type="ChEBI" id="CHEBI:43474"/>
        <dbReference type="ChEBI" id="CHEBI:456216"/>
        <dbReference type="EC" id="3.6.4.13"/>
    </reaction>
</comment>
<feature type="compositionally biased region" description="Acidic residues" evidence="12">
    <location>
        <begin position="923"/>
        <end position="935"/>
    </location>
</feature>
<evidence type="ECO:0000259" key="13">
    <source>
        <dbReference type="PROSITE" id="PS51194"/>
    </source>
</evidence>
<dbReference type="Pfam" id="PF12513">
    <property type="entry name" value="SUV3_C"/>
    <property type="match status" value="1"/>
</dbReference>
<comment type="cofactor">
    <cofactor evidence="2">
        <name>Mg(2+)</name>
        <dbReference type="ChEBI" id="CHEBI:18420"/>
    </cofactor>
</comment>
<comment type="subcellular location">
    <subcellularLocation>
        <location evidence="3">Mitochondrion</location>
    </subcellularLocation>
</comment>
<dbReference type="FunFam" id="3.40.50.300:FF:000269">
    <property type="entry name" value="ATP-dependent RNA helicase SUPV3L1, mitochondrial"/>
    <property type="match status" value="1"/>
</dbReference>
<dbReference type="SUPFAM" id="SSF52540">
    <property type="entry name" value="P-loop containing nucleoside triphosphate hydrolases"/>
    <property type="match status" value="1"/>
</dbReference>
<dbReference type="GO" id="GO:0016787">
    <property type="term" value="F:hydrolase activity"/>
    <property type="evidence" value="ECO:0007669"/>
    <property type="project" value="UniProtKB-KW"/>
</dbReference>
<dbReference type="PROSITE" id="PS51194">
    <property type="entry name" value="HELICASE_CTER"/>
    <property type="match status" value="1"/>
</dbReference>
<dbReference type="GO" id="GO:0003724">
    <property type="term" value="F:RNA helicase activity"/>
    <property type="evidence" value="ECO:0007669"/>
    <property type="project" value="UniProtKB-EC"/>
</dbReference>
<dbReference type="GO" id="GO:0045025">
    <property type="term" value="C:mitochondrial degradosome"/>
    <property type="evidence" value="ECO:0007669"/>
    <property type="project" value="TreeGrafter"/>
</dbReference>
<dbReference type="InterPro" id="IPR055206">
    <property type="entry name" value="DEXQc_SUV3"/>
</dbReference>
<sequence>MLTSSLRSSRCSFNTYRTLSTSTKVAAHRYPQWRGPTTVHIRRPARLLETFDADVKGKGISRGTLDLRPSRHLSNTSRPARLLETFKADVKEKAISRGMLDLRSSRLHSHIFRSALDESTVTGALDSVDRKLKDSPLLEGLGLDSTSYRKPFFVYKQAVLDVFHGDNEDWVQRLKRLGKTTSKSTYSKETLQQIHEDGGLKALVSALQYGFYGHIVSENFSTSDLTHQEELADLRYPNEWFPATRTMHRTVHLHVGPTNSGKTYHALKRLEQAESGVYAGPLRLLAHEVYTRLNAKGKRCLLITGEERRSPDETLAGGLSSCTVEMVPLNKTMDVAVIDEIQMMGSRERGWAWTQAFLGLKAKELHVCGEERSIPLIRELAASVGDKLKIHRYERLSPLKVMDHSLNGSLKGLEKGDCVVSFSVFGIHTLRREIEKVTGKKVAIVYGSLPPETRAQQARLFNDPDNDYDFLVASDAIGMGLNLSIKRIIFEATSKRRGGGGGLSPLTVAEVKQIAGRAGRYRTAAQDVKQERSEQEQPTVHANAEVGDKGQSQGKLGTQDGSISGLASPSRLSSTNVGYVTTLEQADFPFLRDCMNSDPEPITSAGLFPPGPIVERFTRYFPPGTPFSYIMLRLHETAKLHTRFHLCELKDQLGIADAIQPVKGLTTVDRIIFCAAPVVTKGGDLSEIKLIRALATCVEQQRGGGLLDIEELPLDVLDKEPSTSREYLGELERLHKGIILYLWLGYRFSGVFNTQTLAMHVKGLVEAAIEKALAEFSFSMGLRRKLLAKREQKMIRYLIGGRPRDAEAQLLTSEATVSDGRGERGRLDGQEKRRDNGLDLAADGPAGGGEPVTDPKRQRDAHTESTSFTEWHAAQRQNTAQTGDEDVKSDVDGDVVNSIGLEADERTKGKGVGQNLELYDSEVDGELDDGLEDLSDSVSQSSSQTDEQIRLPVSDDMTMSSAKPEKDPGETIRVVDRREHDGSFIQDQMAPR</sequence>
<feature type="region of interest" description="Disordered" evidence="12">
    <location>
        <begin position="923"/>
        <end position="971"/>
    </location>
</feature>
<protein>
    <recommendedName>
        <fullName evidence="4">RNA helicase</fullName>
        <ecNumber evidence="4">3.6.4.13</ecNumber>
    </recommendedName>
</protein>
<keyword evidence="7" id="KW-0347">Helicase</keyword>
<keyword evidence="15" id="KW-1185">Reference proteome</keyword>
<keyword evidence="9" id="KW-0809">Transit peptide</keyword>
<evidence type="ECO:0000256" key="11">
    <source>
        <dbReference type="ARBA" id="ARBA00047984"/>
    </source>
</evidence>
<keyword evidence="10" id="KW-0496">Mitochondrion</keyword>
<dbReference type="InterPro" id="IPR050699">
    <property type="entry name" value="RNA-DNA_Helicase"/>
</dbReference>
<dbReference type="CDD" id="cd17913">
    <property type="entry name" value="DEXQc_Suv3"/>
    <property type="match status" value="1"/>
</dbReference>
<evidence type="ECO:0000313" key="15">
    <source>
        <dbReference type="Proteomes" id="UP000800092"/>
    </source>
</evidence>
<name>A0A6A6HM24_VIRVR</name>
<feature type="compositionally biased region" description="Polar residues" evidence="12">
    <location>
        <begin position="550"/>
        <end position="573"/>
    </location>
</feature>
<feature type="domain" description="Helicase C-terminal" evidence="13">
    <location>
        <begin position="405"/>
        <end position="562"/>
    </location>
</feature>
<evidence type="ECO:0000256" key="10">
    <source>
        <dbReference type="ARBA" id="ARBA00023128"/>
    </source>
</evidence>
<dbReference type="InterPro" id="IPR041082">
    <property type="entry name" value="Suv3_C_1"/>
</dbReference>
<dbReference type="SMART" id="SM00490">
    <property type="entry name" value="HELICc"/>
    <property type="match status" value="1"/>
</dbReference>
<dbReference type="EC" id="3.6.4.13" evidence="4"/>
<dbReference type="Pfam" id="PF00271">
    <property type="entry name" value="Helicase_C"/>
    <property type="match status" value="1"/>
</dbReference>
<evidence type="ECO:0000256" key="5">
    <source>
        <dbReference type="ARBA" id="ARBA00022741"/>
    </source>
</evidence>
<feature type="compositionally biased region" description="Basic and acidic residues" evidence="12">
    <location>
        <begin position="853"/>
        <end position="863"/>
    </location>
</feature>
<feature type="region of interest" description="Disordered" evidence="12">
    <location>
        <begin position="522"/>
        <end position="573"/>
    </location>
</feature>
<evidence type="ECO:0000256" key="8">
    <source>
        <dbReference type="ARBA" id="ARBA00022840"/>
    </source>
</evidence>
<feature type="region of interest" description="Disordered" evidence="12">
    <location>
        <begin position="809"/>
        <end position="892"/>
    </location>
</feature>
<dbReference type="InterPro" id="IPR022192">
    <property type="entry name" value="SUV3_C"/>
</dbReference>
<dbReference type="GO" id="GO:0000965">
    <property type="term" value="P:mitochondrial RNA 3'-end processing"/>
    <property type="evidence" value="ECO:0007669"/>
    <property type="project" value="TreeGrafter"/>
</dbReference>
<evidence type="ECO:0000256" key="7">
    <source>
        <dbReference type="ARBA" id="ARBA00022806"/>
    </source>
</evidence>
<dbReference type="EMBL" id="ML991774">
    <property type="protein sequence ID" value="KAF2238912.1"/>
    <property type="molecule type" value="Genomic_DNA"/>
</dbReference>
<evidence type="ECO:0000256" key="4">
    <source>
        <dbReference type="ARBA" id="ARBA00012552"/>
    </source>
</evidence>
<dbReference type="Gene3D" id="3.40.50.300">
    <property type="entry name" value="P-loop containing nucleotide triphosphate hydrolases"/>
    <property type="match status" value="2"/>
</dbReference>
<proteinExistence type="predicted"/>
<gene>
    <name evidence="14" type="ORF">EV356DRAFT_572956</name>
</gene>
<feature type="compositionally biased region" description="Polar residues" evidence="12">
    <location>
        <begin position="864"/>
        <end position="882"/>
    </location>
</feature>
<dbReference type="Pfam" id="PF22527">
    <property type="entry name" value="DEXQc_Suv3"/>
    <property type="match status" value="1"/>
</dbReference>
<evidence type="ECO:0000256" key="9">
    <source>
        <dbReference type="ARBA" id="ARBA00022946"/>
    </source>
</evidence>
<dbReference type="InterPro" id="IPR001650">
    <property type="entry name" value="Helicase_C-like"/>
</dbReference>
<keyword evidence="8" id="KW-0067">ATP-binding</keyword>
<keyword evidence="5" id="KW-0547">Nucleotide-binding</keyword>
<feature type="compositionally biased region" description="Low complexity" evidence="12">
    <location>
        <begin position="936"/>
        <end position="946"/>
    </location>
</feature>
<dbReference type="InterPro" id="IPR044774">
    <property type="entry name" value="Suv3_DEXQc"/>
</dbReference>
<dbReference type="PANTHER" id="PTHR12131:SF1">
    <property type="entry name" value="ATP-DEPENDENT RNA HELICASE SUPV3L1, MITOCHONDRIAL-RELATED"/>
    <property type="match status" value="1"/>
</dbReference>
<feature type="compositionally biased region" description="Basic and acidic residues" evidence="12">
    <location>
        <begin position="820"/>
        <end position="837"/>
    </location>
</feature>
<reference evidence="14" key="1">
    <citation type="journal article" date="2020" name="Stud. Mycol.">
        <title>101 Dothideomycetes genomes: a test case for predicting lifestyles and emergence of pathogens.</title>
        <authorList>
            <person name="Haridas S."/>
            <person name="Albert R."/>
            <person name="Binder M."/>
            <person name="Bloem J."/>
            <person name="Labutti K."/>
            <person name="Salamov A."/>
            <person name="Andreopoulos B."/>
            <person name="Baker S."/>
            <person name="Barry K."/>
            <person name="Bills G."/>
            <person name="Bluhm B."/>
            <person name="Cannon C."/>
            <person name="Castanera R."/>
            <person name="Culley D."/>
            <person name="Daum C."/>
            <person name="Ezra D."/>
            <person name="Gonzalez J."/>
            <person name="Henrissat B."/>
            <person name="Kuo A."/>
            <person name="Liang C."/>
            <person name="Lipzen A."/>
            <person name="Lutzoni F."/>
            <person name="Magnuson J."/>
            <person name="Mondo S."/>
            <person name="Nolan M."/>
            <person name="Ohm R."/>
            <person name="Pangilinan J."/>
            <person name="Park H.-J."/>
            <person name="Ramirez L."/>
            <person name="Alfaro M."/>
            <person name="Sun H."/>
            <person name="Tritt A."/>
            <person name="Yoshinaga Y."/>
            <person name="Zwiers L.-H."/>
            <person name="Turgeon B."/>
            <person name="Goodwin S."/>
            <person name="Spatafora J."/>
            <person name="Crous P."/>
            <person name="Grigoriev I."/>
        </authorList>
    </citation>
    <scope>NUCLEOTIDE SEQUENCE</scope>
    <source>
        <strain evidence="14">Tuck. ex Michener</strain>
    </source>
</reference>
<evidence type="ECO:0000256" key="12">
    <source>
        <dbReference type="SAM" id="MobiDB-lite"/>
    </source>
</evidence>
<dbReference type="GO" id="GO:0005524">
    <property type="term" value="F:ATP binding"/>
    <property type="evidence" value="ECO:0007669"/>
    <property type="project" value="UniProtKB-KW"/>
</dbReference>
<evidence type="ECO:0000256" key="2">
    <source>
        <dbReference type="ARBA" id="ARBA00001946"/>
    </source>
</evidence>
<dbReference type="AlphaFoldDB" id="A0A6A6HM24"/>
<evidence type="ECO:0000256" key="1">
    <source>
        <dbReference type="ARBA" id="ARBA00001936"/>
    </source>
</evidence>
<evidence type="ECO:0000256" key="3">
    <source>
        <dbReference type="ARBA" id="ARBA00004173"/>
    </source>
</evidence>
<dbReference type="Pfam" id="PF18147">
    <property type="entry name" value="Suv3_C_1"/>
    <property type="match status" value="1"/>
</dbReference>
<keyword evidence="6" id="KW-0378">Hydrolase</keyword>
<organism evidence="14 15">
    <name type="scientific">Viridothelium virens</name>
    <name type="common">Speckled blister lichen</name>
    <name type="synonym">Trypethelium virens</name>
    <dbReference type="NCBI Taxonomy" id="1048519"/>
    <lineage>
        <taxon>Eukaryota</taxon>
        <taxon>Fungi</taxon>
        <taxon>Dikarya</taxon>
        <taxon>Ascomycota</taxon>
        <taxon>Pezizomycotina</taxon>
        <taxon>Dothideomycetes</taxon>
        <taxon>Dothideomycetes incertae sedis</taxon>
        <taxon>Trypetheliales</taxon>
        <taxon>Trypetheliaceae</taxon>
        <taxon>Viridothelium</taxon>
    </lineage>
</organism>
<dbReference type="CDD" id="cd18805">
    <property type="entry name" value="SF2_C_suv3"/>
    <property type="match status" value="1"/>
</dbReference>
<dbReference type="OrthoDB" id="6692397at2759"/>